<sequence length="175" mass="20140">DKYLVEKAHFLSSQAREPEIHYEHKELGYNYRMSNILAAVGRGQLSVLDKRIQTKRDIFQRYASALNAIEGFDFMPEANYGRSNRWLTTLTINENIAGVNRSHVITALEKENIESRPVWKPMHLQPLYQEYEYFSIPGGDISRLLFENGLCLPSGTSLSENDQNRVIDIFLSLVS</sequence>
<proteinExistence type="predicted"/>
<dbReference type="InterPro" id="IPR015422">
    <property type="entry name" value="PyrdxlP-dep_Trfase_small"/>
</dbReference>
<reference evidence="1" key="1">
    <citation type="submission" date="2018-05" db="EMBL/GenBank/DDBJ databases">
        <authorList>
            <person name="Lanie J.A."/>
            <person name="Ng W.-L."/>
            <person name="Kazmierczak K.M."/>
            <person name="Andrzejewski T.M."/>
            <person name="Davidsen T.M."/>
            <person name="Wayne K.J."/>
            <person name="Tettelin H."/>
            <person name="Glass J.I."/>
            <person name="Rusch D."/>
            <person name="Podicherti R."/>
            <person name="Tsui H.-C.T."/>
            <person name="Winkler M.E."/>
        </authorList>
    </citation>
    <scope>NUCLEOTIDE SEQUENCE</scope>
</reference>
<dbReference type="GO" id="GO:0008483">
    <property type="term" value="F:transaminase activity"/>
    <property type="evidence" value="ECO:0007669"/>
    <property type="project" value="TreeGrafter"/>
</dbReference>
<accession>A0A382H598</accession>
<dbReference type="SUPFAM" id="SSF53383">
    <property type="entry name" value="PLP-dependent transferases"/>
    <property type="match status" value="1"/>
</dbReference>
<dbReference type="InterPro" id="IPR000653">
    <property type="entry name" value="DegT/StrS_aminotransferase"/>
</dbReference>
<dbReference type="GO" id="GO:0030170">
    <property type="term" value="F:pyridoxal phosphate binding"/>
    <property type="evidence" value="ECO:0007669"/>
    <property type="project" value="TreeGrafter"/>
</dbReference>
<dbReference type="PANTHER" id="PTHR30244:SF34">
    <property type="entry name" value="DTDP-4-AMINO-4,6-DIDEOXYGALACTOSE TRANSAMINASE"/>
    <property type="match status" value="1"/>
</dbReference>
<name>A0A382H598_9ZZZZ</name>
<feature type="non-terminal residue" evidence="1">
    <location>
        <position position="1"/>
    </location>
</feature>
<dbReference type="GO" id="GO:0000271">
    <property type="term" value="P:polysaccharide biosynthetic process"/>
    <property type="evidence" value="ECO:0007669"/>
    <property type="project" value="TreeGrafter"/>
</dbReference>
<evidence type="ECO:0008006" key="2">
    <source>
        <dbReference type="Google" id="ProtNLM"/>
    </source>
</evidence>
<dbReference type="PANTHER" id="PTHR30244">
    <property type="entry name" value="TRANSAMINASE"/>
    <property type="match status" value="1"/>
</dbReference>
<dbReference type="AlphaFoldDB" id="A0A382H598"/>
<evidence type="ECO:0000313" key="1">
    <source>
        <dbReference type="EMBL" id="SVB81601.1"/>
    </source>
</evidence>
<dbReference type="InterPro" id="IPR015424">
    <property type="entry name" value="PyrdxlP-dep_Trfase"/>
</dbReference>
<dbReference type="InterPro" id="IPR015421">
    <property type="entry name" value="PyrdxlP-dep_Trfase_major"/>
</dbReference>
<organism evidence="1">
    <name type="scientific">marine metagenome</name>
    <dbReference type="NCBI Taxonomy" id="408172"/>
    <lineage>
        <taxon>unclassified sequences</taxon>
        <taxon>metagenomes</taxon>
        <taxon>ecological metagenomes</taxon>
    </lineage>
</organism>
<dbReference type="Gene3D" id="3.90.1150.10">
    <property type="entry name" value="Aspartate Aminotransferase, domain 1"/>
    <property type="match status" value="1"/>
</dbReference>
<protein>
    <recommendedName>
        <fullName evidence="2">Aminotransferase class I/classII domain-containing protein</fullName>
    </recommendedName>
</protein>
<dbReference type="Gene3D" id="3.40.640.10">
    <property type="entry name" value="Type I PLP-dependent aspartate aminotransferase-like (Major domain)"/>
    <property type="match status" value="1"/>
</dbReference>
<gene>
    <name evidence="1" type="ORF">METZ01_LOCUS234455</name>
</gene>
<dbReference type="EMBL" id="UINC01058857">
    <property type="protein sequence ID" value="SVB81601.1"/>
    <property type="molecule type" value="Genomic_DNA"/>
</dbReference>
<dbReference type="Pfam" id="PF01041">
    <property type="entry name" value="DegT_DnrJ_EryC1"/>
    <property type="match status" value="1"/>
</dbReference>